<dbReference type="PROSITE" id="PS51257">
    <property type="entry name" value="PROKAR_LIPOPROTEIN"/>
    <property type="match status" value="1"/>
</dbReference>
<dbReference type="GeneID" id="98151450"/>
<keyword evidence="1" id="KW-0472">Membrane</keyword>
<keyword evidence="1" id="KW-1133">Transmembrane helix</keyword>
<feature type="transmembrane region" description="Helical" evidence="1">
    <location>
        <begin position="12"/>
        <end position="38"/>
    </location>
</feature>
<keyword evidence="1" id="KW-0812">Transmembrane</keyword>
<evidence type="ECO:0000313" key="2">
    <source>
        <dbReference type="EMBL" id="KAL2845765.1"/>
    </source>
</evidence>
<sequence>MDKAGSLAVAAVVGWVYGCGGFGSVLSALVVSYFILYANPSYSDMTLRSWIYLSDDSPNLLYWAHHQFVRAMLPPRFALFRASALRLREQAWR</sequence>
<organism evidence="2 3">
    <name type="scientific">Aspergillus pseudodeflectus</name>
    <dbReference type="NCBI Taxonomy" id="176178"/>
    <lineage>
        <taxon>Eukaryota</taxon>
        <taxon>Fungi</taxon>
        <taxon>Dikarya</taxon>
        <taxon>Ascomycota</taxon>
        <taxon>Pezizomycotina</taxon>
        <taxon>Eurotiomycetes</taxon>
        <taxon>Eurotiomycetidae</taxon>
        <taxon>Eurotiales</taxon>
        <taxon>Aspergillaceae</taxon>
        <taxon>Aspergillus</taxon>
        <taxon>Aspergillus subgen. Nidulantes</taxon>
    </lineage>
</organism>
<name>A0ABR4K0F1_9EURO</name>
<evidence type="ECO:0000256" key="1">
    <source>
        <dbReference type="SAM" id="Phobius"/>
    </source>
</evidence>
<gene>
    <name evidence="2" type="ORF">BJX68DRAFT_129797</name>
</gene>
<keyword evidence="3" id="KW-1185">Reference proteome</keyword>
<comment type="caution">
    <text evidence="2">The sequence shown here is derived from an EMBL/GenBank/DDBJ whole genome shotgun (WGS) entry which is preliminary data.</text>
</comment>
<reference evidence="2 3" key="1">
    <citation type="submission" date="2024-07" db="EMBL/GenBank/DDBJ databases">
        <title>Section-level genome sequencing and comparative genomics of Aspergillus sections Usti and Cavernicolus.</title>
        <authorList>
            <consortium name="Lawrence Berkeley National Laboratory"/>
            <person name="Nybo J.L."/>
            <person name="Vesth T.C."/>
            <person name="Theobald S."/>
            <person name="Frisvad J.C."/>
            <person name="Larsen T.O."/>
            <person name="Kjaerboelling I."/>
            <person name="Rothschild-Mancinelli K."/>
            <person name="Lyhne E.K."/>
            <person name="Kogle M.E."/>
            <person name="Barry K."/>
            <person name="Clum A."/>
            <person name="Na H."/>
            <person name="Ledsgaard L."/>
            <person name="Lin J."/>
            <person name="Lipzen A."/>
            <person name="Kuo A."/>
            <person name="Riley R."/>
            <person name="Mondo S."/>
            <person name="LaButti K."/>
            <person name="Haridas S."/>
            <person name="Pangalinan J."/>
            <person name="Salamov A.A."/>
            <person name="Simmons B.A."/>
            <person name="Magnuson J.K."/>
            <person name="Chen J."/>
            <person name="Drula E."/>
            <person name="Henrissat B."/>
            <person name="Wiebenga A."/>
            <person name="Lubbers R.J."/>
            <person name="Gomes A.C."/>
            <person name="Macurrencykelacurrency M.R."/>
            <person name="Stajich J."/>
            <person name="Grigoriev I.V."/>
            <person name="Mortensen U.H."/>
            <person name="De vries R.P."/>
            <person name="Baker S.E."/>
            <person name="Andersen M.R."/>
        </authorList>
    </citation>
    <scope>NUCLEOTIDE SEQUENCE [LARGE SCALE GENOMIC DNA]</scope>
    <source>
        <strain evidence="2 3">CBS 756.74</strain>
    </source>
</reference>
<dbReference type="RefSeq" id="XP_070896788.1">
    <property type="nucleotide sequence ID" value="XM_071036286.1"/>
</dbReference>
<protein>
    <submittedName>
        <fullName evidence="2">Uncharacterized protein</fullName>
    </submittedName>
</protein>
<dbReference type="Proteomes" id="UP001610444">
    <property type="component" value="Unassembled WGS sequence"/>
</dbReference>
<proteinExistence type="predicted"/>
<dbReference type="EMBL" id="JBFXLR010000035">
    <property type="protein sequence ID" value="KAL2845765.1"/>
    <property type="molecule type" value="Genomic_DNA"/>
</dbReference>
<accession>A0ABR4K0F1</accession>
<evidence type="ECO:0000313" key="3">
    <source>
        <dbReference type="Proteomes" id="UP001610444"/>
    </source>
</evidence>